<feature type="compositionally biased region" description="Low complexity" evidence="8">
    <location>
        <begin position="184"/>
        <end position="208"/>
    </location>
</feature>
<dbReference type="Pfam" id="PF17109">
    <property type="entry name" value="Goodbye"/>
    <property type="match status" value="1"/>
</dbReference>
<feature type="region of interest" description="Disordered" evidence="8">
    <location>
        <begin position="181"/>
        <end position="281"/>
    </location>
</feature>
<dbReference type="Pfam" id="PF10516">
    <property type="entry name" value="SHNi-TPR"/>
    <property type="match status" value="1"/>
</dbReference>
<dbReference type="SMART" id="SM00028">
    <property type="entry name" value="TPR"/>
    <property type="match status" value="2"/>
</dbReference>
<dbReference type="GO" id="GO:0006335">
    <property type="term" value="P:DNA replication-dependent chromatin assembly"/>
    <property type="evidence" value="ECO:0007669"/>
    <property type="project" value="TreeGrafter"/>
</dbReference>
<keyword evidence="3" id="KW-0677">Repeat</keyword>
<dbReference type="GO" id="GO:0005654">
    <property type="term" value="C:nucleoplasm"/>
    <property type="evidence" value="ECO:0007669"/>
    <property type="project" value="TreeGrafter"/>
</dbReference>
<dbReference type="InterPro" id="IPR019734">
    <property type="entry name" value="TPR_rpt"/>
</dbReference>
<organism evidence="11 12">
    <name type="scientific">Knipowitschia caucasica</name>
    <name type="common">Caucasian dwarf goby</name>
    <name type="synonym">Pomatoschistus caucasicus</name>
    <dbReference type="NCBI Taxonomy" id="637954"/>
    <lineage>
        <taxon>Eukaryota</taxon>
        <taxon>Metazoa</taxon>
        <taxon>Chordata</taxon>
        <taxon>Craniata</taxon>
        <taxon>Vertebrata</taxon>
        <taxon>Euteleostomi</taxon>
        <taxon>Actinopterygii</taxon>
        <taxon>Neopterygii</taxon>
        <taxon>Teleostei</taxon>
        <taxon>Neoteleostei</taxon>
        <taxon>Acanthomorphata</taxon>
        <taxon>Gobiaria</taxon>
        <taxon>Gobiiformes</taxon>
        <taxon>Gobioidei</taxon>
        <taxon>Gobiidae</taxon>
        <taxon>Gobiinae</taxon>
        <taxon>Knipowitschia</taxon>
    </lineage>
</organism>
<evidence type="ECO:0000256" key="6">
    <source>
        <dbReference type="PROSITE-ProRule" id="PRU00339"/>
    </source>
</evidence>
<dbReference type="InterPro" id="IPR019544">
    <property type="entry name" value="Tetratricopeptide_SHNi-TPR_dom"/>
</dbReference>
<dbReference type="InterPro" id="IPR011990">
    <property type="entry name" value="TPR-like_helical_dom_sf"/>
</dbReference>
<keyword evidence="7" id="KW-0175">Coiled coil</keyword>
<feature type="domain" description="Tetratricopeptide SHNi-TPR" evidence="9">
    <location>
        <begin position="51"/>
        <end position="84"/>
    </location>
</feature>
<reference evidence="11 12" key="1">
    <citation type="submission" date="2024-04" db="EMBL/GenBank/DDBJ databases">
        <authorList>
            <person name="Waldvogel A.-M."/>
            <person name="Schoenle A."/>
        </authorList>
    </citation>
    <scope>NUCLEOTIDE SEQUENCE [LARGE SCALE GENOMIC DNA]</scope>
</reference>
<dbReference type="AlphaFoldDB" id="A0AAV2KUS8"/>
<evidence type="ECO:0000256" key="4">
    <source>
        <dbReference type="ARBA" id="ARBA00022803"/>
    </source>
</evidence>
<feature type="repeat" description="TPR" evidence="6">
    <location>
        <begin position="89"/>
        <end position="122"/>
    </location>
</feature>
<feature type="domain" description="Fungal STAND N-terminal Goodbye" evidence="10">
    <location>
        <begin position="134"/>
        <end position="231"/>
    </location>
</feature>
<feature type="compositionally biased region" description="Polar residues" evidence="8">
    <location>
        <begin position="257"/>
        <end position="281"/>
    </location>
</feature>
<evidence type="ECO:0000256" key="7">
    <source>
        <dbReference type="SAM" id="Coils"/>
    </source>
</evidence>
<keyword evidence="5" id="KW-0539">Nucleus</keyword>
<comment type="subcellular location">
    <subcellularLocation>
        <location evidence="1">Nucleus</location>
    </subcellularLocation>
</comment>
<evidence type="ECO:0000259" key="10">
    <source>
        <dbReference type="Pfam" id="PF17109"/>
    </source>
</evidence>
<evidence type="ECO:0000256" key="1">
    <source>
        <dbReference type="ARBA" id="ARBA00004123"/>
    </source>
</evidence>
<evidence type="ECO:0008006" key="13">
    <source>
        <dbReference type="Google" id="ProtNLM"/>
    </source>
</evidence>
<protein>
    <recommendedName>
        <fullName evidence="13">Nuclear autoantigenic sperm protein</fullName>
    </recommendedName>
</protein>
<dbReference type="InterPro" id="IPR051730">
    <property type="entry name" value="NASP-like"/>
</dbReference>
<feature type="compositionally biased region" description="Basic and acidic residues" evidence="8">
    <location>
        <begin position="245"/>
        <end position="256"/>
    </location>
</feature>
<proteinExistence type="inferred from homology"/>
<dbReference type="EMBL" id="OZ035824">
    <property type="protein sequence ID" value="CAL1591810.1"/>
    <property type="molecule type" value="Genomic_DNA"/>
</dbReference>
<dbReference type="Proteomes" id="UP001497482">
    <property type="component" value="Chromosome 2"/>
</dbReference>
<dbReference type="SUPFAM" id="SSF48452">
    <property type="entry name" value="TPR-like"/>
    <property type="match status" value="1"/>
</dbReference>
<dbReference type="InterPro" id="IPR031350">
    <property type="entry name" value="Goodbye_dom"/>
</dbReference>
<evidence type="ECO:0000256" key="8">
    <source>
        <dbReference type="SAM" id="MobiDB-lite"/>
    </source>
</evidence>
<evidence type="ECO:0000313" key="11">
    <source>
        <dbReference type="EMBL" id="CAL1591810.1"/>
    </source>
</evidence>
<evidence type="ECO:0000256" key="2">
    <source>
        <dbReference type="ARBA" id="ARBA00008402"/>
    </source>
</evidence>
<dbReference type="PANTHER" id="PTHR15081">
    <property type="entry name" value="NUCLEAR AUTOANTIGENIC SPERM PROTEIN NASP -RELATED"/>
    <property type="match status" value="1"/>
</dbReference>
<evidence type="ECO:0000256" key="5">
    <source>
        <dbReference type="ARBA" id="ARBA00023242"/>
    </source>
</evidence>
<dbReference type="PANTHER" id="PTHR15081:SF1">
    <property type="entry name" value="NUCLEAR AUTOANTIGENIC SPERM PROTEIN"/>
    <property type="match status" value="1"/>
</dbReference>
<comment type="similarity">
    <text evidence="2">Belongs to the NASP family.</text>
</comment>
<keyword evidence="12" id="KW-1185">Reference proteome</keyword>
<dbReference type="GO" id="GO:0034080">
    <property type="term" value="P:CENP-A containing chromatin assembly"/>
    <property type="evidence" value="ECO:0007669"/>
    <property type="project" value="TreeGrafter"/>
</dbReference>
<evidence type="ECO:0000256" key="3">
    <source>
        <dbReference type="ARBA" id="ARBA00022737"/>
    </source>
</evidence>
<name>A0AAV2KUS8_KNICA</name>
<dbReference type="Gene3D" id="1.25.40.10">
    <property type="entry name" value="Tetratricopeptide repeat domain"/>
    <property type="match status" value="1"/>
</dbReference>
<feature type="repeat" description="TPR" evidence="6">
    <location>
        <begin position="47"/>
        <end position="80"/>
    </location>
</feature>
<keyword evidence="4 6" id="KW-0802">TPR repeat</keyword>
<sequence length="281" mass="30324">MMMMMMSKEENGEEEEVGNLQLAWEMLEVAKVIYKRRESREDQLMAAQAHLKLGEVSAESGNYPQAVEDFQECLSLQLTHLPPHSRLLAETHYHVATSLCCMEQYDQALKHFKSALKVVEERLAMLQEAISKAGADSSSEDTSEMEELKLLLPALEEKVEDAKESQRTASAASRAIQQTLGGASTSSGFSENGASSGFGSSSSAFGASQISVKPAEGASSSASNISHLVRKKRKPDEDSGAVEDSAEKKTKRDKNESSSSNGVHGTQQEPSQSASSTETAA</sequence>
<feature type="coiled-coil region" evidence="7">
    <location>
        <begin position="102"/>
        <end position="165"/>
    </location>
</feature>
<accession>A0AAV2KUS8</accession>
<dbReference type="GO" id="GO:0042393">
    <property type="term" value="F:histone binding"/>
    <property type="evidence" value="ECO:0007669"/>
    <property type="project" value="TreeGrafter"/>
</dbReference>
<evidence type="ECO:0000259" key="9">
    <source>
        <dbReference type="Pfam" id="PF10516"/>
    </source>
</evidence>
<evidence type="ECO:0000313" key="12">
    <source>
        <dbReference type="Proteomes" id="UP001497482"/>
    </source>
</evidence>
<gene>
    <name evidence="11" type="ORF">KC01_LOCUS21149</name>
</gene>
<dbReference type="PROSITE" id="PS50005">
    <property type="entry name" value="TPR"/>
    <property type="match status" value="2"/>
</dbReference>